<dbReference type="AlphaFoldDB" id="A0A1W1UJS2"/>
<name>A0A1W1UJS2_9DEIO</name>
<evidence type="ECO:0000313" key="1">
    <source>
        <dbReference type="EMBL" id="SMB81289.1"/>
    </source>
</evidence>
<sequence length="403" mass="45113">MTEEGFQLPQQLINTLCSGIIAAYDKATARDRLGWIAVIPELVPTLSGQSWTYLGVQLEVTFDSYLEVQRLTEEGADFEALNVLMVTRLERTRLASLEEINAFLSCRVERVEFIRGAEHVEFPDDVCDLSRTGWLAGLLARRRVVASLLRSQRRQQTVRIDLGQSTLVGEVEALEFLTCRLRISATHVFDVSLWSVEPGDVHVVEDSGMYRLPTGDLLEPDGLPVWSYAERCWVESASEPIEEEQGLNALSIRACQAMGTVAFRRYCAHHGLSHPELKAFVKHGFAMADSQDLGEWEQNQPLLVRAGMGHDLPERLWQVVGWPNLSTFLYLVNQVTSIGYTDLYGAVTPAPWRHLRAALCVLDGEGIPRPPIEPFLESRSSEVHGWGEPVNAAVKLSWMALDS</sequence>
<proteinExistence type="predicted"/>
<protein>
    <submittedName>
        <fullName evidence="1">Uncharacterized protein</fullName>
    </submittedName>
</protein>
<dbReference type="EMBL" id="FWWU01000005">
    <property type="protein sequence ID" value="SMB81289.1"/>
    <property type="molecule type" value="Genomic_DNA"/>
</dbReference>
<evidence type="ECO:0000313" key="2">
    <source>
        <dbReference type="Proteomes" id="UP000192582"/>
    </source>
</evidence>
<accession>A0A1W1UJS2</accession>
<keyword evidence="2" id="KW-1185">Reference proteome</keyword>
<organism evidence="1 2">
    <name type="scientific">Deinococcus hopiensis KR-140</name>
    <dbReference type="NCBI Taxonomy" id="695939"/>
    <lineage>
        <taxon>Bacteria</taxon>
        <taxon>Thermotogati</taxon>
        <taxon>Deinococcota</taxon>
        <taxon>Deinococci</taxon>
        <taxon>Deinococcales</taxon>
        <taxon>Deinococcaceae</taxon>
        <taxon>Deinococcus</taxon>
    </lineage>
</organism>
<dbReference type="RefSeq" id="WP_084045888.1">
    <property type="nucleotide sequence ID" value="NZ_FWWU01000005.1"/>
</dbReference>
<dbReference type="Proteomes" id="UP000192582">
    <property type="component" value="Unassembled WGS sequence"/>
</dbReference>
<dbReference type="OrthoDB" id="8706247at2"/>
<reference evidence="1 2" key="1">
    <citation type="submission" date="2017-04" db="EMBL/GenBank/DDBJ databases">
        <authorList>
            <person name="Afonso C.L."/>
            <person name="Miller P.J."/>
            <person name="Scott M.A."/>
            <person name="Spackman E."/>
            <person name="Goraichik I."/>
            <person name="Dimitrov K.M."/>
            <person name="Suarez D.L."/>
            <person name="Swayne D.E."/>
        </authorList>
    </citation>
    <scope>NUCLEOTIDE SEQUENCE [LARGE SCALE GENOMIC DNA]</scope>
    <source>
        <strain evidence="1 2">KR-140</strain>
    </source>
</reference>
<gene>
    <name evidence="1" type="ORF">SAMN00790413_04526</name>
</gene>